<dbReference type="Proteomes" id="UP000053070">
    <property type="component" value="Unassembled WGS sequence"/>
</dbReference>
<dbReference type="Pfam" id="PF00679">
    <property type="entry name" value="EFG_C"/>
    <property type="match status" value="1"/>
</dbReference>
<dbReference type="Pfam" id="PF00009">
    <property type="entry name" value="GTP_EFTU"/>
    <property type="match status" value="1"/>
</dbReference>
<dbReference type="InterPro" id="IPR004161">
    <property type="entry name" value="EFTu-like_2"/>
</dbReference>
<dbReference type="InterPro" id="IPR031157">
    <property type="entry name" value="G_TR_CS"/>
</dbReference>
<keyword evidence="3" id="KW-0694">RNA-binding</keyword>
<keyword evidence="1 3" id="KW-0547">Nucleotide-binding</keyword>
<dbReference type="SUPFAM" id="SSF50447">
    <property type="entry name" value="Translation proteins"/>
    <property type="match status" value="1"/>
</dbReference>
<dbReference type="CDD" id="cd03691">
    <property type="entry name" value="BipA_TypA_II"/>
    <property type="match status" value="1"/>
</dbReference>
<dbReference type="InterPro" id="IPR005225">
    <property type="entry name" value="Small_GTP-bd"/>
</dbReference>
<keyword evidence="3" id="KW-0699">rRNA-binding</keyword>
<dbReference type="AlphaFoldDB" id="A0A0G9MRQ8"/>
<dbReference type="InterPro" id="IPR035647">
    <property type="entry name" value="EFG_III/V"/>
</dbReference>
<dbReference type="SUPFAM" id="SSF52540">
    <property type="entry name" value="P-loop containing nucleoside triphosphate hydrolases"/>
    <property type="match status" value="1"/>
</dbReference>
<sequence>MSAPLRNIAIIAHVDHGKTTLVDQLFRQSGTFRENQRVEERAMDSGDLEKERGITILAKPTSIEWAPEGGQSNYRINIVDTPGHADFGAEVERILSMVDGVILLVDAAEGPMPQTKFVTGKALGLGLRPIVVVNKIDRSDARASEVLDEVFDLFVNLDADDDQLDFPVLYASGRSGYASEDADAREGTLTPLFQLIVDHVPEPDLDPDGDFAMLATLLDRDAFLGRILTGRIESGRLEVGMPIKAMDVNGNQIEAGRATKVFAYNGLEREPVLHAKAGDIVAIAGLTEATVSNTLASPHVSTPIHAQPIDPPTLSMTFSVNDSPYAGREGDKVQSRVIRDRLEREAETNVAIRITESAERDAFEVAGRGELQLGVLIENMRREGFELSISRPRVLFKDGENGREEPYETVVVDVDDEFSGTVVEKMALRKAEMLDMRPSGGGKTRLTFSAPSRGLIGYHGEFLSDTRGTGIMNRLFEKYGPYKGKIEGRQNGVLISMEQGEAMAYALNTIEERGVLFIGANEKLYQGMIIGENAKPQDLEVNPLKSKQLTNFRASGKDDGIRLTPPRKMTLEQAIAYIQNDELVEVTPQSIRLRKRHLDPHERKRASRQAED</sequence>
<dbReference type="GO" id="GO:0003924">
    <property type="term" value="F:GTPase activity"/>
    <property type="evidence" value="ECO:0007669"/>
    <property type="project" value="UniProtKB-UniRule"/>
</dbReference>
<dbReference type="GO" id="GO:0043022">
    <property type="term" value="F:ribosome binding"/>
    <property type="evidence" value="ECO:0007669"/>
    <property type="project" value="UniProtKB-UniRule"/>
</dbReference>
<dbReference type="GO" id="GO:0019843">
    <property type="term" value="F:rRNA binding"/>
    <property type="evidence" value="ECO:0007669"/>
    <property type="project" value="UniProtKB-KW"/>
</dbReference>
<comment type="function">
    <text evidence="3">A 50S ribosomal subunit assembly protein with GTPase activity, required for 50S subunit assembly at low temperatures, may also play a role in translation. Binds GTP and analogs. Binds the 70S ribosome between the 30S and 50S subunits, in a similar position as ribosome-bound EF-G; it contacts a number of ribosomal proteins, both rRNAs and the A-site tRNA.</text>
</comment>
<dbReference type="HAMAP" id="MF_00849">
    <property type="entry name" value="BipA"/>
    <property type="match status" value="1"/>
</dbReference>
<dbReference type="GO" id="GO:1990904">
    <property type="term" value="C:ribonucleoprotein complex"/>
    <property type="evidence" value="ECO:0007669"/>
    <property type="project" value="TreeGrafter"/>
</dbReference>
<dbReference type="InterPro" id="IPR047041">
    <property type="entry name" value="BipA_GTP-bd_dom"/>
</dbReference>
<dbReference type="RefSeq" id="WP_047006265.1">
    <property type="nucleotide sequence ID" value="NZ_CP018097.1"/>
</dbReference>
<dbReference type="InterPro" id="IPR027417">
    <property type="entry name" value="P-loop_NTPase"/>
</dbReference>
<feature type="binding site" evidence="3">
    <location>
        <begin position="15"/>
        <end position="20"/>
    </location>
    <ligand>
        <name>GTP</name>
        <dbReference type="ChEBI" id="CHEBI:37565"/>
    </ligand>
</feature>
<protein>
    <recommendedName>
        <fullName evidence="3">Large ribosomal subunit assembly factor BipA</fullName>
        <ecNumber evidence="3">3.6.5.-</ecNumber>
    </recommendedName>
    <alternativeName>
        <fullName evidence="3">GTP-binding protein BipA</fullName>
    </alternativeName>
</protein>
<dbReference type="KEGG" id="egn:BMF35_a0137"/>
<keyword evidence="3" id="KW-0820">tRNA-binding</keyword>
<evidence type="ECO:0000313" key="4">
    <source>
        <dbReference type="EMBL" id="KLE33417.1"/>
    </source>
</evidence>
<keyword evidence="3" id="KW-0963">Cytoplasm</keyword>
<dbReference type="FunFam" id="3.40.50.300:FF:000055">
    <property type="entry name" value="GTP-binding protein TypA"/>
    <property type="match status" value="1"/>
</dbReference>
<feature type="binding site" evidence="3">
    <location>
        <begin position="134"/>
        <end position="137"/>
    </location>
    <ligand>
        <name>GTP</name>
        <dbReference type="ChEBI" id="CHEBI:37565"/>
    </ligand>
</feature>
<dbReference type="Gene3D" id="3.40.50.300">
    <property type="entry name" value="P-loop containing nucleotide triphosphate hydrolases"/>
    <property type="match status" value="1"/>
</dbReference>
<dbReference type="GO" id="GO:0097216">
    <property type="term" value="F:guanosine tetraphosphate binding"/>
    <property type="evidence" value="ECO:0007669"/>
    <property type="project" value="UniProtKB-ARBA"/>
</dbReference>
<dbReference type="InterPro" id="IPR035651">
    <property type="entry name" value="BipA_V"/>
</dbReference>
<keyword evidence="3" id="KW-0690">Ribosome biogenesis</keyword>
<name>A0A0G9MRQ8_9SPHN</name>
<dbReference type="FunFam" id="3.30.70.870:FF:000003">
    <property type="entry name" value="GTP-binding protein TypA"/>
    <property type="match status" value="1"/>
</dbReference>
<dbReference type="InterPro" id="IPR047042">
    <property type="entry name" value="BipA_II"/>
</dbReference>
<dbReference type="Pfam" id="PF21018">
    <property type="entry name" value="BipA_C"/>
    <property type="match status" value="1"/>
</dbReference>
<dbReference type="Gene3D" id="3.30.70.240">
    <property type="match status" value="1"/>
</dbReference>
<dbReference type="InterPro" id="IPR009000">
    <property type="entry name" value="Transl_B-barrel_sf"/>
</dbReference>
<comment type="subunit">
    <text evidence="3">Monomer.</text>
</comment>
<dbReference type="PANTHER" id="PTHR42908">
    <property type="entry name" value="TRANSLATION ELONGATION FACTOR-RELATED"/>
    <property type="match status" value="1"/>
</dbReference>
<dbReference type="FunFam" id="3.30.70.240:FF:000002">
    <property type="entry name" value="GTP-binding protein TypA"/>
    <property type="match status" value="1"/>
</dbReference>
<dbReference type="PANTHER" id="PTHR42908:SF8">
    <property type="entry name" value="TR-TYPE G DOMAIN-CONTAINING PROTEIN"/>
    <property type="match status" value="1"/>
</dbReference>
<dbReference type="NCBIfam" id="TIGR01394">
    <property type="entry name" value="TypA_BipA"/>
    <property type="match status" value="1"/>
</dbReference>
<proteinExistence type="inferred from homology"/>
<dbReference type="InterPro" id="IPR048876">
    <property type="entry name" value="BipA_C"/>
</dbReference>
<evidence type="ECO:0000256" key="3">
    <source>
        <dbReference type="HAMAP-Rule" id="MF_00849"/>
    </source>
</evidence>
<keyword evidence="5" id="KW-1185">Reference proteome</keyword>
<dbReference type="InterPro" id="IPR042116">
    <property type="entry name" value="TypA/BipA_C"/>
</dbReference>
<dbReference type="GO" id="GO:0000049">
    <property type="term" value="F:tRNA binding"/>
    <property type="evidence" value="ECO:0007669"/>
    <property type="project" value="UniProtKB-KW"/>
</dbReference>
<dbReference type="PROSITE" id="PS51722">
    <property type="entry name" value="G_TR_2"/>
    <property type="match status" value="1"/>
</dbReference>
<dbReference type="InterPro" id="IPR006298">
    <property type="entry name" value="BipA"/>
</dbReference>
<comment type="catalytic activity">
    <reaction evidence="3">
        <text>GTP + H2O = GDP + phosphate + H(+)</text>
        <dbReference type="Rhea" id="RHEA:19669"/>
        <dbReference type="ChEBI" id="CHEBI:15377"/>
        <dbReference type="ChEBI" id="CHEBI:15378"/>
        <dbReference type="ChEBI" id="CHEBI:37565"/>
        <dbReference type="ChEBI" id="CHEBI:43474"/>
        <dbReference type="ChEBI" id="CHEBI:58189"/>
    </reaction>
</comment>
<evidence type="ECO:0000256" key="2">
    <source>
        <dbReference type="ARBA" id="ARBA00023134"/>
    </source>
</evidence>
<dbReference type="SUPFAM" id="SSF54980">
    <property type="entry name" value="EF-G C-terminal domain-like"/>
    <property type="match status" value="2"/>
</dbReference>
<gene>
    <name evidence="3" type="primary">bipA</name>
    <name evidence="4" type="ORF">AAW01_05680</name>
</gene>
<dbReference type="PATRIC" id="fig|502682.8.peg.1163"/>
<reference evidence="4 5" key="1">
    <citation type="submission" date="2015-04" db="EMBL/GenBank/DDBJ databases">
        <title>The draft genome sequence of Erythrobacr gangjinensis K7-2.</title>
        <authorList>
            <person name="Zhuang L."/>
            <person name="Liu Y."/>
            <person name="Shao Z."/>
        </authorList>
    </citation>
    <scope>NUCLEOTIDE SEQUENCE [LARGE SCALE GENOMIC DNA]</scope>
    <source>
        <strain evidence="4 5">K7-2</strain>
    </source>
</reference>
<dbReference type="EMBL" id="LBHC01000001">
    <property type="protein sequence ID" value="KLE33417.1"/>
    <property type="molecule type" value="Genomic_DNA"/>
</dbReference>
<dbReference type="CDD" id="cd03710">
    <property type="entry name" value="BipA_TypA_C"/>
    <property type="match status" value="1"/>
</dbReference>
<dbReference type="Gene3D" id="2.40.50.250">
    <property type="entry name" value="bipa protein"/>
    <property type="match status" value="1"/>
</dbReference>
<comment type="subcellular location">
    <subcellularLocation>
        <location evidence="3">Cytoplasm</location>
    </subcellularLocation>
    <text evidence="3">Binds to ribosomes.</text>
</comment>
<dbReference type="Gene3D" id="2.40.30.10">
    <property type="entry name" value="Translation factors"/>
    <property type="match status" value="1"/>
</dbReference>
<dbReference type="OrthoDB" id="9802948at2"/>
<dbReference type="CDD" id="cd16263">
    <property type="entry name" value="BipA_III"/>
    <property type="match status" value="1"/>
</dbReference>
<dbReference type="NCBIfam" id="TIGR00231">
    <property type="entry name" value="small_GTP"/>
    <property type="match status" value="1"/>
</dbReference>
<dbReference type="InterPro" id="IPR000795">
    <property type="entry name" value="T_Tr_GTP-bd_dom"/>
</dbReference>
<dbReference type="Gene3D" id="3.30.70.870">
    <property type="entry name" value="Elongation Factor G (Translational Gtpase), domain 3"/>
    <property type="match status" value="1"/>
</dbReference>
<keyword evidence="2 3" id="KW-0342">GTP-binding</keyword>
<dbReference type="InterPro" id="IPR000640">
    <property type="entry name" value="EFG_V-like"/>
</dbReference>
<dbReference type="GO" id="GO:0005829">
    <property type="term" value="C:cytosol"/>
    <property type="evidence" value="ECO:0007669"/>
    <property type="project" value="TreeGrafter"/>
</dbReference>
<dbReference type="PRINTS" id="PR00315">
    <property type="entry name" value="ELONGATNFCT"/>
</dbReference>
<accession>A0A0G9MRQ8</accession>
<keyword evidence="3" id="KW-0378">Hydrolase</keyword>
<evidence type="ECO:0000256" key="1">
    <source>
        <dbReference type="ARBA" id="ARBA00022741"/>
    </source>
</evidence>
<evidence type="ECO:0000313" key="5">
    <source>
        <dbReference type="Proteomes" id="UP000053070"/>
    </source>
</evidence>
<dbReference type="FunFam" id="2.40.50.250:FF:000001">
    <property type="entry name" value="GTP-binding protein TypA"/>
    <property type="match status" value="1"/>
</dbReference>
<organism evidence="4 5">
    <name type="scientific">Aurantiacibacter gangjinensis</name>
    <dbReference type="NCBI Taxonomy" id="502682"/>
    <lineage>
        <taxon>Bacteria</taxon>
        <taxon>Pseudomonadati</taxon>
        <taxon>Pseudomonadota</taxon>
        <taxon>Alphaproteobacteria</taxon>
        <taxon>Sphingomonadales</taxon>
        <taxon>Erythrobacteraceae</taxon>
        <taxon>Aurantiacibacter</taxon>
    </lineage>
</organism>
<dbReference type="PROSITE" id="PS00301">
    <property type="entry name" value="G_TR_1"/>
    <property type="match status" value="1"/>
</dbReference>
<comment type="caution">
    <text evidence="4">The sequence shown here is derived from an EMBL/GenBank/DDBJ whole genome shotgun (WGS) entry which is preliminary data.</text>
</comment>
<dbReference type="InterPro" id="IPR047043">
    <property type="entry name" value="BipA_III"/>
</dbReference>
<dbReference type="EC" id="3.6.5.-" evidence="3"/>
<comment type="similarity">
    <text evidence="3">Belongs to the TRAFAC class translation factor GTPase superfamily. Classic translation factor GTPase family. BipA subfamily.</text>
</comment>
<dbReference type="Pfam" id="PF03144">
    <property type="entry name" value="GTP_EFTU_D2"/>
    <property type="match status" value="1"/>
</dbReference>
<dbReference type="STRING" id="502682.BMF35_a0137"/>
<dbReference type="GO" id="GO:0005525">
    <property type="term" value="F:GTP binding"/>
    <property type="evidence" value="ECO:0007669"/>
    <property type="project" value="UniProtKB-UniRule"/>
</dbReference>
<dbReference type="GO" id="GO:0000027">
    <property type="term" value="P:ribosomal large subunit assembly"/>
    <property type="evidence" value="ECO:0007669"/>
    <property type="project" value="UniProtKB-UniRule"/>
</dbReference>
<dbReference type="CDD" id="cd01891">
    <property type="entry name" value="TypA_BipA"/>
    <property type="match status" value="1"/>
</dbReference>